<accession>A0A0B7IP79</accession>
<dbReference type="EMBL" id="CDOK01000153">
    <property type="protein sequence ID" value="CEN51817.1"/>
    <property type="molecule type" value="Genomic_DNA"/>
</dbReference>
<organism evidence="1 2">
    <name type="scientific">Capnocytophaga canimorsus</name>
    <dbReference type="NCBI Taxonomy" id="28188"/>
    <lineage>
        <taxon>Bacteria</taxon>
        <taxon>Pseudomonadati</taxon>
        <taxon>Bacteroidota</taxon>
        <taxon>Flavobacteriia</taxon>
        <taxon>Flavobacteriales</taxon>
        <taxon>Flavobacteriaceae</taxon>
        <taxon>Capnocytophaga</taxon>
    </lineage>
</organism>
<dbReference type="Proteomes" id="UP000039370">
    <property type="component" value="Unassembled WGS sequence"/>
</dbReference>
<name>A0A0B7IP79_9FLAO</name>
<dbReference type="AlphaFoldDB" id="A0A0B7IP79"/>
<gene>
    <name evidence="1" type="ORF">CCAN11_2360012</name>
</gene>
<evidence type="ECO:0000313" key="2">
    <source>
        <dbReference type="Proteomes" id="UP000039370"/>
    </source>
</evidence>
<sequence length="95" mass="11531">METKVQDFNEIVRFCEQKRQTGDYQTLANVLGVNTDAARMQIYRKTEKAVMILYKIIKQREELKKEYQKSISYEKNRKKERFTNRALLQNYARLF</sequence>
<protein>
    <submittedName>
        <fullName evidence="1">Uncharacterized protein</fullName>
    </submittedName>
</protein>
<reference evidence="2" key="1">
    <citation type="submission" date="2015-01" db="EMBL/GenBank/DDBJ databases">
        <authorList>
            <person name="MANFREDI Pablo"/>
        </authorList>
    </citation>
    <scope>NUCLEOTIDE SEQUENCE [LARGE SCALE GENOMIC DNA]</scope>
    <source>
        <strain evidence="2">Cc11</strain>
    </source>
</reference>
<proteinExistence type="predicted"/>
<evidence type="ECO:0000313" key="1">
    <source>
        <dbReference type="EMBL" id="CEN51817.1"/>
    </source>
</evidence>